<dbReference type="GO" id="GO:0003843">
    <property type="term" value="F:1,3-beta-D-glucan synthase activity"/>
    <property type="evidence" value="ECO:0007669"/>
    <property type="project" value="UniProtKB-EC"/>
</dbReference>
<feature type="domain" description="1,3-beta-glucan synthase component FKS1-like" evidence="13">
    <location>
        <begin position="167"/>
        <end position="280"/>
    </location>
</feature>
<feature type="transmembrane region" description="Helical" evidence="12">
    <location>
        <begin position="1228"/>
        <end position="1246"/>
    </location>
</feature>
<comment type="similarity">
    <text evidence="2">Belongs to the glycosyltransferase 48 family.</text>
</comment>
<dbReference type="GO" id="GO:0051278">
    <property type="term" value="P:fungal-type cell wall polysaccharide biosynthetic process"/>
    <property type="evidence" value="ECO:0007669"/>
    <property type="project" value="TreeGrafter"/>
</dbReference>
<evidence type="ECO:0000313" key="14">
    <source>
        <dbReference type="EMBL" id="KAK5780410.1"/>
    </source>
</evidence>
<keyword evidence="6 12" id="KW-0812">Transmembrane</keyword>
<comment type="subcellular location">
    <subcellularLocation>
        <location evidence="1">Membrane</location>
        <topology evidence="1">Multi-pass membrane protein</topology>
    </subcellularLocation>
</comment>
<dbReference type="Pfam" id="PF23605">
    <property type="entry name" value="FKS1_dom2"/>
    <property type="match status" value="1"/>
</dbReference>
<protein>
    <recommendedName>
        <fullName evidence="3">1,3-beta-glucan synthase</fullName>
        <ecNumber evidence="3">2.4.1.34</ecNumber>
    </recommendedName>
    <alternativeName>
        <fullName evidence="9">1,3-beta-D-glucan-UDP glucosyltransferase</fullName>
    </alternativeName>
</protein>
<evidence type="ECO:0000256" key="9">
    <source>
        <dbReference type="ARBA" id="ARBA00031935"/>
    </source>
</evidence>
<dbReference type="InterPro" id="IPR003440">
    <property type="entry name" value="Glyco_trans_48_dom"/>
</dbReference>
<name>A0AAN7WI41_9SACH</name>
<evidence type="ECO:0000256" key="7">
    <source>
        <dbReference type="ARBA" id="ARBA00022989"/>
    </source>
</evidence>
<dbReference type="InterPro" id="IPR026899">
    <property type="entry name" value="FKS1-like_dom1"/>
</dbReference>
<evidence type="ECO:0000256" key="10">
    <source>
        <dbReference type="ARBA" id="ARBA00047777"/>
    </source>
</evidence>
<feature type="transmembrane region" description="Helical" evidence="12">
    <location>
        <begin position="1202"/>
        <end position="1222"/>
    </location>
</feature>
<dbReference type="InterPro" id="IPR056261">
    <property type="entry name" value="FKS1-like_dom2"/>
</dbReference>
<proteinExistence type="inferred from homology"/>
<keyword evidence="8 12" id="KW-0472">Membrane</keyword>
<feature type="transmembrane region" description="Helical" evidence="12">
    <location>
        <begin position="1108"/>
        <end position="1132"/>
    </location>
</feature>
<reference evidence="15" key="1">
    <citation type="submission" date="2023-07" db="EMBL/GenBank/DDBJ databases">
        <title>A draft genome of Kazachstania heterogenica Y-27499.</title>
        <authorList>
            <person name="Donic C."/>
            <person name="Kralova J.S."/>
            <person name="Fidel L."/>
            <person name="Ben-Dor S."/>
            <person name="Jung S."/>
        </authorList>
    </citation>
    <scope>NUCLEOTIDE SEQUENCE [LARGE SCALE GENOMIC DNA]</scope>
    <source>
        <strain evidence="15">Y27499</strain>
    </source>
</reference>
<evidence type="ECO:0000256" key="1">
    <source>
        <dbReference type="ARBA" id="ARBA00004141"/>
    </source>
</evidence>
<dbReference type="Pfam" id="PF14288">
    <property type="entry name" value="FKS1_dom1"/>
    <property type="match status" value="1"/>
</dbReference>
<keyword evidence="7 12" id="KW-1133">Transmembrane helix</keyword>
<gene>
    <name evidence="14" type="ORF">RI543_002167</name>
</gene>
<feature type="compositionally biased region" description="Low complexity" evidence="11">
    <location>
        <begin position="708"/>
        <end position="719"/>
    </location>
</feature>
<dbReference type="GO" id="GO:0000148">
    <property type="term" value="C:1,3-beta-D-glucan synthase complex"/>
    <property type="evidence" value="ECO:0007669"/>
    <property type="project" value="InterPro"/>
</dbReference>
<dbReference type="EMBL" id="JAWIZZ010000041">
    <property type="protein sequence ID" value="KAK5780410.1"/>
    <property type="molecule type" value="Genomic_DNA"/>
</dbReference>
<dbReference type="PANTHER" id="PTHR12741">
    <property type="entry name" value="LYST-INTERACTING PROTEIN LIP5 DOPAMINE RESPONSIVE PROTEIN DRG-1"/>
    <property type="match status" value="1"/>
</dbReference>
<evidence type="ECO:0000259" key="13">
    <source>
        <dbReference type="SMART" id="SM01205"/>
    </source>
</evidence>
<feature type="transmembrane region" description="Helical" evidence="12">
    <location>
        <begin position="364"/>
        <end position="385"/>
    </location>
</feature>
<evidence type="ECO:0000256" key="4">
    <source>
        <dbReference type="ARBA" id="ARBA00022676"/>
    </source>
</evidence>
<dbReference type="GO" id="GO:0006075">
    <property type="term" value="P:(1-&gt;3)-beta-D-glucan biosynthetic process"/>
    <property type="evidence" value="ECO:0007669"/>
    <property type="project" value="InterPro"/>
</dbReference>
<sequence length="1409" mass="163393">MLYPAWCQNDDVPVTEQEIKDIFEQLTLKFGFQHSSKLNMIQHLLSQLDSRASRANAYNALISLHASYIGGDQANFKKWFFAAQLDLDEELGYRNMNLRGKGYKRNIKISKKNGIPIKDQIKEWEIREQEFINSHPHFNTWDKETKNNPLKNADYKWKLKMKELTPADMIRQLALYLLCWGEANQIRFTSECLCFIYKCALDFDAYTEQNNQNIQLPEYSYLNNVITPLYEFLRNQLKKPTADNQWIERNKDHKRTIGYDDINQLFWYPEGIERIVLNTGERLIDIPLPERYLNFQNIVWKKVFYKTFLESRSWIHCITNFNRFWIIHFAPFWFFTTYNTPTIYTKDYVQLLDNPPLEQVRYTIVALGGSIACLIQILATFFEWWCVPRLWPGSQPLSWRMCCLIFCLIINITPTIFILSRYGFVTYSYYAYVLSIIQIVIAVLTTLIFSIRPLGGFFGSYLNKGRKKRRYISSQTFTASFPQLPTRSTSIFTPWKNIYSRLPKRLEAKILVTTEVRVRLKPKWLISQTWNAIIVSMYREHLLAIEHVQKLIYIQVDALLAESKGLKPPIFFIAQDDSTYKSEEYFPPNSQAERRVSFFAQSLSTPMAEPMPIECMPSFTVLIPHYEEKIVLGLRELIRDESSKSRIPVLEYIKNLHEEEWKNFITDTKLLAKKKDKIENIHNILLMNHDSDTSSGAVQSFKNEDTASAENNKNSNEKSFTTRSAKPMDHANDIPYSLIGFSSSEPLYTLRTRIWASLRAQTLYRTVAGFMNYNDAIQLLYRIENPSMLELYDNNQIALQDDLEQMSYRKFRMVVAMQRYAKFSEEEKESVELLLQSFPCMYISYLLEEEGEKTGDVIYYSCLTSGHANFDKDTKRRMPIFKIKLSGNPILGNGKSDNQNHSLIFYRGEYIQVIDANQDNYIEECLKIRSILSEFEELSIANDIPYVPGVEYDECEAPVAIIGAREYIFSENIGVLGDVAAGKEQTFGTLFARTLAEIGGKLHYGHPDFLNAIFMVTRGGISKAQKGLHLNEDIYAGITALCRGGRIKHSDYYQCGKGRDLGFDSILSFTTKIGAGSLNLETISCNKKKNSKITDLQEPIGCYNIDPALHWVSIFVLSIFIVFFIAFAPLIIQELLEKGILRALKRFLHHILSMAPLFEVFVCQTYASSLLNDLTFGGARYISSGRGFAITRIDFTVLYSRYATVSIYSGFHIFLMLLFATVTMWQPALLWFWITVVSLCFAPFIFNPHQYLLSEFILDYKNILHWFSDGNHYFKKHSWTSFTKEQRTRYIGCKNRNSANTLEQNVISYHRPQLWNLFFSELFVPVAVFLFSFTAYTFANAQTGVKYTTPTNSIFRLVLFSMDPKEMMNGIPLWNMLQPSKQDNNDTGPDAPLHILRSTPSSTAFQTTK</sequence>
<evidence type="ECO:0000313" key="15">
    <source>
        <dbReference type="Proteomes" id="UP001306508"/>
    </source>
</evidence>
<evidence type="ECO:0000256" key="11">
    <source>
        <dbReference type="SAM" id="MobiDB-lite"/>
    </source>
</evidence>
<feature type="transmembrane region" description="Helical" evidence="12">
    <location>
        <begin position="431"/>
        <end position="451"/>
    </location>
</feature>
<accession>A0AAN7WI41</accession>
<feature type="region of interest" description="Disordered" evidence="11">
    <location>
        <begin position="1379"/>
        <end position="1409"/>
    </location>
</feature>
<feature type="transmembrane region" description="Helical" evidence="12">
    <location>
        <begin position="325"/>
        <end position="344"/>
    </location>
</feature>
<keyword evidence="4" id="KW-0328">Glycosyltransferase</keyword>
<dbReference type="EC" id="2.4.1.34" evidence="3"/>
<feature type="transmembrane region" description="Helical" evidence="12">
    <location>
        <begin position="1314"/>
        <end position="1339"/>
    </location>
</feature>
<organism evidence="14 15">
    <name type="scientific">Arxiozyma heterogenica</name>
    <dbReference type="NCBI Taxonomy" id="278026"/>
    <lineage>
        <taxon>Eukaryota</taxon>
        <taxon>Fungi</taxon>
        <taxon>Dikarya</taxon>
        <taxon>Ascomycota</taxon>
        <taxon>Saccharomycotina</taxon>
        <taxon>Saccharomycetes</taxon>
        <taxon>Saccharomycetales</taxon>
        <taxon>Saccharomycetaceae</taxon>
        <taxon>Arxiozyma</taxon>
    </lineage>
</organism>
<dbReference type="Proteomes" id="UP001306508">
    <property type="component" value="Unassembled WGS sequence"/>
</dbReference>
<dbReference type="Pfam" id="PF02364">
    <property type="entry name" value="Glucan_synthase"/>
    <property type="match status" value="1"/>
</dbReference>
<evidence type="ECO:0000256" key="5">
    <source>
        <dbReference type="ARBA" id="ARBA00022679"/>
    </source>
</evidence>
<comment type="catalytic activity">
    <reaction evidence="10">
        <text>[(1-&gt;3)-beta-D-glucosyl](n) + UDP-alpha-D-glucose = [(1-&gt;3)-beta-D-glucosyl](n+1) + UDP + H(+)</text>
        <dbReference type="Rhea" id="RHEA:21476"/>
        <dbReference type="Rhea" id="RHEA-COMP:11146"/>
        <dbReference type="Rhea" id="RHEA-COMP:14303"/>
        <dbReference type="ChEBI" id="CHEBI:15378"/>
        <dbReference type="ChEBI" id="CHEBI:37671"/>
        <dbReference type="ChEBI" id="CHEBI:58223"/>
        <dbReference type="ChEBI" id="CHEBI:58885"/>
        <dbReference type="EC" id="2.4.1.34"/>
    </reaction>
</comment>
<dbReference type="SMART" id="SM01205">
    <property type="entry name" value="FKS1_dom1"/>
    <property type="match status" value="1"/>
</dbReference>
<comment type="caution">
    <text evidence="14">The sequence shown here is derived from an EMBL/GenBank/DDBJ whole genome shotgun (WGS) entry which is preliminary data.</text>
</comment>
<evidence type="ECO:0000256" key="8">
    <source>
        <dbReference type="ARBA" id="ARBA00023136"/>
    </source>
</evidence>
<evidence type="ECO:0000256" key="3">
    <source>
        <dbReference type="ARBA" id="ARBA00012589"/>
    </source>
</evidence>
<dbReference type="PANTHER" id="PTHR12741:SF15">
    <property type="entry name" value="1,3-BETA-GLUCAN SYNTHASE COMPONENT FKS3"/>
    <property type="match status" value="1"/>
</dbReference>
<keyword evidence="5" id="KW-0808">Transferase</keyword>
<evidence type="ECO:0000256" key="2">
    <source>
        <dbReference type="ARBA" id="ARBA00009040"/>
    </source>
</evidence>
<feature type="compositionally biased region" description="Polar residues" evidence="11">
    <location>
        <begin position="1398"/>
        <end position="1409"/>
    </location>
</feature>
<keyword evidence="15" id="KW-1185">Reference proteome</keyword>
<feature type="transmembrane region" description="Helical" evidence="12">
    <location>
        <begin position="397"/>
        <end position="419"/>
    </location>
</feature>
<evidence type="ECO:0000256" key="12">
    <source>
        <dbReference type="SAM" id="Phobius"/>
    </source>
</evidence>
<evidence type="ECO:0000256" key="6">
    <source>
        <dbReference type="ARBA" id="ARBA00022692"/>
    </source>
</evidence>
<dbReference type="GO" id="GO:0005886">
    <property type="term" value="C:plasma membrane"/>
    <property type="evidence" value="ECO:0007669"/>
    <property type="project" value="TreeGrafter"/>
</dbReference>
<feature type="region of interest" description="Disordered" evidence="11">
    <location>
        <begin position="692"/>
        <end position="726"/>
    </location>
</feature>